<evidence type="ECO:0000313" key="3">
    <source>
        <dbReference type="EMBL" id="MDQ9171697.1"/>
    </source>
</evidence>
<dbReference type="InterPro" id="IPR009597">
    <property type="entry name" value="DUF1206"/>
</dbReference>
<dbReference type="EMBL" id="JAUYVH010000011">
    <property type="protein sequence ID" value="MDQ9171697.1"/>
    <property type="molecule type" value="Genomic_DNA"/>
</dbReference>
<gene>
    <name evidence="3" type="ORF">Q8A64_14885</name>
</gene>
<feature type="transmembrane region" description="Helical" evidence="1">
    <location>
        <begin position="101"/>
        <end position="121"/>
    </location>
</feature>
<keyword evidence="1" id="KW-0472">Membrane</keyword>
<accession>A0ABU1BRX2</accession>
<dbReference type="Pfam" id="PF06724">
    <property type="entry name" value="DUF1206"/>
    <property type="match status" value="2"/>
</dbReference>
<reference evidence="3 4" key="1">
    <citation type="submission" date="2023-08" db="EMBL/GenBank/DDBJ databases">
        <title>Oxalobacteraceae gen .nov., isolated from river sludge outside the plant.</title>
        <authorList>
            <person name="Zhao S.Y."/>
        </authorList>
    </citation>
    <scope>NUCLEOTIDE SEQUENCE [LARGE SCALE GENOMIC DNA]</scope>
    <source>
        <strain evidence="3 4">R-40</strain>
    </source>
</reference>
<feature type="transmembrane region" description="Helical" evidence="1">
    <location>
        <begin position="189"/>
        <end position="212"/>
    </location>
</feature>
<dbReference type="Proteomes" id="UP001225596">
    <property type="component" value="Unassembled WGS sequence"/>
</dbReference>
<feature type="transmembrane region" description="Helical" evidence="1">
    <location>
        <begin position="141"/>
        <end position="162"/>
    </location>
</feature>
<name>A0ABU1BRX2_9BURK</name>
<feature type="transmembrane region" description="Helical" evidence="1">
    <location>
        <begin position="22"/>
        <end position="38"/>
    </location>
</feature>
<evidence type="ECO:0000259" key="2">
    <source>
        <dbReference type="Pfam" id="PF06724"/>
    </source>
</evidence>
<feature type="domain" description="DUF1206" evidence="2">
    <location>
        <begin position="17"/>
        <end position="83"/>
    </location>
</feature>
<feature type="transmembrane region" description="Helical" evidence="1">
    <location>
        <begin position="58"/>
        <end position="80"/>
    </location>
</feature>
<evidence type="ECO:0000256" key="1">
    <source>
        <dbReference type="SAM" id="Phobius"/>
    </source>
</evidence>
<organism evidence="3 4">
    <name type="scientific">Keguizhuia sedimenti</name>
    <dbReference type="NCBI Taxonomy" id="3064264"/>
    <lineage>
        <taxon>Bacteria</taxon>
        <taxon>Pseudomonadati</taxon>
        <taxon>Pseudomonadota</taxon>
        <taxon>Betaproteobacteria</taxon>
        <taxon>Burkholderiales</taxon>
        <taxon>Oxalobacteraceae</taxon>
        <taxon>Keguizhuia</taxon>
    </lineage>
</organism>
<protein>
    <submittedName>
        <fullName evidence="3">DUF1206 domain-containing protein</fullName>
    </submittedName>
</protein>
<keyword evidence="1" id="KW-1133">Transmembrane helix</keyword>
<keyword evidence="4" id="KW-1185">Reference proteome</keyword>
<keyword evidence="1" id="KW-0812">Transmembrane</keyword>
<feature type="domain" description="DUF1206" evidence="2">
    <location>
        <begin position="189"/>
        <end position="258"/>
    </location>
</feature>
<comment type="caution">
    <text evidence="3">The sequence shown here is derived from an EMBL/GenBank/DDBJ whole genome shotgun (WGS) entry which is preliminary data.</text>
</comment>
<sequence length="271" mass="28861">MTQAELDQQLGRWARMGYGSRGVIYLVIGGLALLAALGERGGQTTSSKGAMLKILEQPFGNVLFFLLIIGLLGYSTWRAIQCFKDPDGHGSSGKGLAVRTGLLISAVAHTALAFWAAKLLIGAGSGGSLQNGGNGFLTTNLGQIALGIAGIAVIVTGFARIYKGATARFEKYMNIPSDKRRWARPVCQFGLIARGVVWLIIGWLLIKAAWLASGGEIGGTSEALAMLRDQSYGRWLLGIVAAGLFSFGIYCFLEAAYRRINCSIVDPGQNR</sequence>
<evidence type="ECO:0000313" key="4">
    <source>
        <dbReference type="Proteomes" id="UP001225596"/>
    </source>
</evidence>
<proteinExistence type="predicted"/>
<dbReference type="RefSeq" id="WP_338437637.1">
    <property type="nucleotide sequence ID" value="NZ_JAUYVH010000011.1"/>
</dbReference>
<feature type="transmembrane region" description="Helical" evidence="1">
    <location>
        <begin position="232"/>
        <end position="253"/>
    </location>
</feature>